<dbReference type="RefSeq" id="WP_273753238.1">
    <property type="nucleotide sequence ID" value="NZ_JAEUZA010000002.1"/>
</dbReference>
<sequence length="40" mass="4468">MNRSIGSESDFLAFLLICRALFSTTVTKLDQSVQFTKVTV</sequence>
<name>A0ABU9VMG2_9BACI</name>
<reference evidence="1 2" key="1">
    <citation type="submission" date="2024-03" db="EMBL/GenBank/DDBJ databases">
        <title>Bacilli Hybrid Assemblies.</title>
        <authorList>
            <person name="Kovac J."/>
        </authorList>
    </citation>
    <scope>NUCLEOTIDE SEQUENCE [LARGE SCALE GENOMIC DNA]</scope>
    <source>
        <strain evidence="1 2">FSL R7-0666</strain>
    </source>
</reference>
<accession>A0ABU9VMG2</accession>
<keyword evidence="2" id="KW-1185">Reference proteome</keyword>
<evidence type="ECO:0000313" key="2">
    <source>
        <dbReference type="Proteomes" id="UP001418796"/>
    </source>
</evidence>
<proteinExistence type="predicted"/>
<organism evidence="1 2">
    <name type="scientific">Alkalicoccobacillus gibsonii</name>
    <dbReference type="NCBI Taxonomy" id="79881"/>
    <lineage>
        <taxon>Bacteria</taxon>
        <taxon>Bacillati</taxon>
        <taxon>Bacillota</taxon>
        <taxon>Bacilli</taxon>
        <taxon>Bacillales</taxon>
        <taxon>Bacillaceae</taxon>
        <taxon>Alkalicoccobacillus</taxon>
    </lineage>
</organism>
<dbReference type="Proteomes" id="UP001418796">
    <property type="component" value="Unassembled WGS sequence"/>
</dbReference>
<dbReference type="EMBL" id="JBCITK010000001">
    <property type="protein sequence ID" value="MEN0644880.1"/>
    <property type="molecule type" value="Genomic_DNA"/>
</dbReference>
<gene>
    <name evidence="1" type="ORF">MKY91_17125</name>
</gene>
<protein>
    <submittedName>
        <fullName evidence="1">Uncharacterized protein</fullName>
    </submittedName>
</protein>
<evidence type="ECO:0000313" key="1">
    <source>
        <dbReference type="EMBL" id="MEN0644880.1"/>
    </source>
</evidence>
<comment type="caution">
    <text evidence="1">The sequence shown here is derived from an EMBL/GenBank/DDBJ whole genome shotgun (WGS) entry which is preliminary data.</text>
</comment>